<feature type="compositionally biased region" description="Basic and acidic residues" evidence="2">
    <location>
        <begin position="175"/>
        <end position="194"/>
    </location>
</feature>
<protein>
    <recommendedName>
        <fullName evidence="5">Histone deacetylase interacting domain-containing protein</fullName>
    </recommendedName>
</protein>
<reference evidence="3" key="1">
    <citation type="journal article" date="2022" name="Int. J. Mol. Sci.">
        <title>Draft Genome of Tanacetum Coccineum: Genomic Comparison of Closely Related Tanacetum-Family Plants.</title>
        <authorList>
            <person name="Yamashiro T."/>
            <person name="Shiraishi A."/>
            <person name="Nakayama K."/>
            <person name="Satake H."/>
        </authorList>
    </citation>
    <scope>NUCLEOTIDE SEQUENCE</scope>
</reference>
<accession>A0ABQ5IHG6</accession>
<proteinExistence type="predicted"/>
<feature type="region of interest" description="Disordered" evidence="2">
    <location>
        <begin position="152"/>
        <end position="194"/>
    </location>
</feature>
<comment type="caution">
    <text evidence="3">The sequence shown here is derived from an EMBL/GenBank/DDBJ whole genome shotgun (WGS) entry which is preliminary data.</text>
</comment>
<evidence type="ECO:0008006" key="5">
    <source>
        <dbReference type="Google" id="ProtNLM"/>
    </source>
</evidence>
<feature type="region of interest" description="Disordered" evidence="2">
    <location>
        <begin position="421"/>
        <end position="480"/>
    </location>
</feature>
<keyword evidence="4" id="KW-1185">Reference proteome</keyword>
<feature type="coiled-coil region" evidence="1">
    <location>
        <begin position="119"/>
        <end position="147"/>
    </location>
</feature>
<evidence type="ECO:0000313" key="4">
    <source>
        <dbReference type="Proteomes" id="UP001151760"/>
    </source>
</evidence>
<gene>
    <name evidence="3" type="ORF">Tco_1109877</name>
</gene>
<evidence type="ECO:0000256" key="2">
    <source>
        <dbReference type="SAM" id="MobiDB-lite"/>
    </source>
</evidence>
<feature type="compositionally biased region" description="Polar residues" evidence="2">
    <location>
        <begin position="70"/>
        <end position="84"/>
    </location>
</feature>
<dbReference type="EMBL" id="BQNB010020781">
    <property type="protein sequence ID" value="GJT99538.1"/>
    <property type="molecule type" value="Genomic_DNA"/>
</dbReference>
<feature type="compositionally biased region" description="Polar residues" evidence="2">
    <location>
        <begin position="157"/>
        <end position="172"/>
    </location>
</feature>
<keyword evidence="1" id="KW-0175">Coiled coil</keyword>
<feature type="compositionally biased region" description="Basic and acidic residues" evidence="2">
    <location>
        <begin position="425"/>
        <end position="434"/>
    </location>
</feature>
<feature type="compositionally biased region" description="Polar residues" evidence="2">
    <location>
        <begin position="456"/>
        <end position="475"/>
    </location>
</feature>
<name>A0ABQ5IHG6_9ASTR</name>
<sequence length="528" mass="60846">MTNFLEISRRAQDRYHNLKDDDIMKNIFNSRRYKDKVGMKIPAWMISEEMKHTEHYRMYAEVFGIDVPLTQSHPTESTQGTHRTPSAPRRSTRLTPPAQVPIVDKADEMILQDTLQVSLAEHKSREEQEARENVELVNEHLASVEIEKMVEGPENVINDSSIPRNNDQNIPSTRLEPRSDKESPEQREKGKIVEESRSIPFPTPIRSPRIQTDLVSSDTEKLQELTVTDATPTPLSSSSNTKLSTTNQLLSLFKAKPARFKHYKSFFQELQGRYGYLFEHLKARFLSRKSFDTLVDHLHEVMVESLPTMVDKHIKEQVKMQVPKQDRGKLQAEISSQTQKAIDTNIPSLVDASIRSYMSGHILYVHPAQPQITHVPEQQYQLYLSMKADPQLQQQDIAIWLALQMQFKTLQVPQTTCRTPAVCPRDQDDPHDNVYSEGENSAKRRKTSEYEAHVTGESSGQVNEKEQGQSYSRNQEQTDDYNFWTESYASDDDEVPMKQVSQDIMEEVSLTINEAKLMEITDETFRYS</sequence>
<reference evidence="3" key="2">
    <citation type="submission" date="2022-01" db="EMBL/GenBank/DDBJ databases">
        <authorList>
            <person name="Yamashiro T."/>
            <person name="Shiraishi A."/>
            <person name="Satake H."/>
            <person name="Nakayama K."/>
        </authorList>
    </citation>
    <scope>NUCLEOTIDE SEQUENCE</scope>
</reference>
<evidence type="ECO:0000256" key="1">
    <source>
        <dbReference type="SAM" id="Coils"/>
    </source>
</evidence>
<organism evidence="3 4">
    <name type="scientific">Tanacetum coccineum</name>
    <dbReference type="NCBI Taxonomy" id="301880"/>
    <lineage>
        <taxon>Eukaryota</taxon>
        <taxon>Viridiplantae</taxon>
        <taxon>Streptophyta</taxon>
        <taxon>Embryophyta</taxon>
        <taxon>Tracheophyta</taxon>
        <taxon>Spermatophyta</taxon>
        <taxon>Magnoliopsida</taxon>
        <taxon>eudicotyledons</taxon>
        <taxon>Gunneridae</taxon>
        <taxon>Pentapetalae</taxon>
        <taxon>asterids</taxon>
        <taxon>campanulids</taxon>
        <taxon>Asterales</taxon>
        <taxon>Asteraceae</taxon>
        <taxon>Asteroideae</taxon>
        <taxon>Anthemideae</taxon>
        <taxon>Anthemidinae</taxon>
        <taxon>Tanacetum</taxon>
    </lineage>
</organism>
<feature type="region of interest" description="Disordered" evidence="2">
    <location>
        <begin position="70"/>
        <end position="95"/>
    </location>
</feature>
<evidence type="ECO:0000313" key="3">
    <source>
        <dbReference type="EMBL" id="GJT99538.1"/>
    </source>
</evidence>
<dbReference type="Proteomes" id="UP001151760">
    <property type="component" value="Unassembled WGS sequence"/>
</dbReference>